<feature type="compositionally biased region" description="Low complexity" evidence="5">
    <location>
        <begin position="175"/>
        <end position="198"/>
    </location>
</feature>
<protein>
    <recommendedName>
        <fullName evidence="3">phosphatidate phosphatase</fullName>
        <ecNumber evidence="3">3.1.3.4</ecNumber>
    </recommendedName>
</protein>
<dbReference type="PANTHER" id="PTHR12181:SF12">
    <property type="entry name" value="PHOSPHATIDATE PHOSPHATASE"/>
    <property type="match status" value="1"/>
</dbReference>
<organism evidence="7 8">
    <name type="scientific">Babesia caballi</name>
    <dbReference type="NCBI Taxonomy" id="5871"/>
    <lineage>
        <taxon>Eukaryota</taxon>
        <taxon>Sar</taxon>
        <taxon>Alveolata</taxon>
        <taxon>Apicomplexa</taxon>
        <taxon>Aconoidasida</taxon>
        <taxon>Piroplasmida</taxon>
        <taxon>Babesiidae</taxon>
        <taxon>Babesia</taxon>
    </lineage>
</organism>
<evidence type="ECO:0000313" key="8">
    <source>
        <dbReference type="Proteomes" id="UP001497744"/>
    </source>
</evidence>
<dbReference type="AlphaFoldDB" id="A0AAV4LZU4"/>
<evidence type="ECO:0000256" key="3">
    <source>
        <dbReference type="ARBA" id="ARBA00012638"/>
    </source>
</evidence>
<dbReference type="Pfam" id="PF04571">
    <property type="entry name" value="Lipin_N"/>
    <property type="match status" value="1"/>
</dbReference>
<dbReference type="EMBL" id="BPLF01000004">
    <property type="protein sequence ID" value="GIX65253.1"/>
    <property type="molecule type" value="Genomic_DNA"/>
</dbReference>
<evidence type="ECO:0000313" key="7">
    <source>
        <dbReference type="EMBL" id="GIX65253.1"/>
    </source>
</evidence>
<dbReference type="InterPro" id="IPR031315">
    <property type="entry name" value="LNS2/PITP"/>
</dbReference>
<comment type="cofactor">
    <cofactor evidence="1">
        <name>Mg(2+)</name>
        <dbReference type="ChEBI" id="CHEBI:18420"/>
    </cofactor>
</comment>
<evidence type="ECO:0000256" key="5">
    <source>
        <dbReference type="SAM" id="MobiDB-lite"/>
    </source>
</evidence>
<keyword evidence="4" id="KW-0378">Hydrolase</keyword>
<evidence type="ECO:0000256" key="4">
    <source>
        <dbReference type="ARBA" id="ARBA00022801"/>
    </source>
</evidence>
<dbReference type="RefSeq" id="XP_067717322.1">
    <property type="nucleotide sequence ID" value="XM_067861221.1"/>
</dbReference>
<accession>A0AAV4LZU4</accession>
<keyword evidence="8" id="KW-1185">Reference proteome</keyword>
<dbReference type="InterPro" id="IPR036412">
    <property type="entry name" value="HAD-like_sf"/>
</dbReference>
<dbReference type="SMART" id="SM00775">
    <property type="entry name" value="LNS2"/>
    <property type="match status" value="1"/>
</dbReference>
<feature type="region of interest" description="Disordered" evidence="5">
    <location>
        <begin position="39"/>
        <end position="66"/>
    </location>
</feature>
<dbReference type="InterPro" id="IPR007651">
    <property type="entry name" value="Lipin_N"/>
</dbReference>
<proteinExistence type="inferred from homology"/>
<reference evidence="7 8" key="1">
    <citation type="submission" date="2021-06" db="EMBL/GenBank/DDBJ databases">
        <title>Genome sequence of Babesia caballi.</title>
        <authorList>
            <person name="Yamagishi J."/>
            <person name="Kidaka T."/>
            <person name="Ochi A."/>
        </authorList>
    </citation>
    <scope>NUCLEOTIDE SEQUENCE [LARGE SCALE GENOMIC DNA]</scope>
    <source>
        <strain evidence="7">USDA-D6B2</strain>
    </source>
</reference>
<evidence type="ECO:0000256" key="1">
    <source>
        <dbReference type="ARBA" id="ARBA00001946"/>
    </source>
</evidence>
<sequence length="650" mass="70486">MWEKLCSSVVSVLDFNQATLSGCVDIICVRHKEVVGEAACPSGEHRPSGSSTSGPGASPPNGDSELRHNERWVYRSTPFHVRFGKTKLLKSREKVVSIYVNGQLSDLTMKLGAAGEAFFDEEGDEDAAGDCRKLSDLSGYAEDDEAEELGQSLMDYGYYACSKSRCSMRSEGSDAGVPAAPRSASASAGESASAGVARLGEPQSAASTPQGGATHPNPDRTSISSGSSPSAASTQESGTFAISASEMAAASERGSGGDVARGWEELRIPQGAERGGADDQILEFSLCGHLLSSKDEALNQQLFEANVVDWDRLNGDPSLWYHASLVARFDNRPPYYPSKIALPLLASWIVFNKPISGDAIANLLRTTVVATRVKPSYPSRSTVADFRKRTATECVARSRALGSYRVSIRPTSDQLASLNLNMGVNRITFTVNSALQGTKSVHARLYLWPSDARIVISDVDGTITKSDTLGHIMPILGRDWSHTGVADLFTKIRANGYYVVYLTARAIGQADSTREYLFGLTQNHKEKLPQGPIFLSPDRLLPSFKREVISRSAYMFKIPALRDIRNLFPPEHNPFYAGFGNNESDHRAYVSVGVPENRVFIINPSGIIRHVNASYARTYQSMSEMAQMIFPPCPNGEVRESEEGGDVSLL</sequence>
<dbReference type="InterPro" id="IPR031703">
    <property type="entry name" value="Lipin_mid"/>
</dbReference>
<dbReference type="PANTHER" id="PTHR12181">
    <property type="entry name" value="LIPIN"/>
    <property type="match status" value="1"/>
</dbReference>
<dbReference type="GO" id="GO:0008195">
    <property type="term" value="F:phosphatidate phosphatase activity"/>
    <property type="evidence" value="ECO:0007669"/>
    <property type="project" value="UniProtKB-EC"/>
</dbReference>
<comment type="caution">
    <text evidence="7">The sequence shown here is derived from an EMBL/GenBank/DDBJ whole genome shotgun (WGS) entry which is preliminary data.</text>
</comment>
<feature type="domain" description="LNS2/PITP" evidence="6">
    <location>
        <begin position="454"/>
        <end position="611"/>
    </location>
</feature>
<dbReference type="InterPro" id="IPR026058">
    <property type="entry name" value="LIPIN"/>
</dbReference>
<dbReference type="SUPFAM" id="SSF56784">
    <property type="entry name" value="HAD-like"/>
    <property type="match status" value="1"/>
</dbReference>
<gene>
    <name evidence="7" type="ORF">BcabD6B2_46880</name>
</gene>
<dbReference type="Proteomes" id="UP001497744">
    <property type="component" value="Unassembled WGS sequence"/>
</dbReference>
<feature type="compositionally biased region" description="Low complexity" evidence="5">
    <location>
        <begin position="48"/>
        <end position="62"/>
    </location>
</feature>
<name>A0AAV4LZU4_BABCB</name>
<dbReference type="Pfam" id="PF16876">
    <property type="entry name" value="Lipin_mid"/>
    <property type="match status" value="1"/>
</dbReference>
<feature type="region of interest" description="Disordered" evidence="5">
    <location>
        <begin position="170"/>
        <end position="238"/>
    </location>
</feature>
<dbReference type="Pfam" id="PF08235">
    <property type="entry name" value="LNS2"/>
    <property type="match status" value="1"/>
</dbReference>
<dbReference type="InterPro" id="IPR013209">
    <property type="entry name" value="LNS2"/>
</dbReference>
<dbReference type="GeneID" id="94196734"/>
<dbReference type="EC" id="3.1.3.4" evidence="3"/>
<feature type="compositionally biased region" description="Low complexity" evidence="5">
    <location>
        <begin position="221"/>
        <end position="238"/>
    </location>
</feature>
<comment type="similarity">
    <text evidence="2">Belongs to the lipin family.</text>
</comment>
<evidence type="ECO:0000259" key="6">
    <source>
        <dbReference type="SMART" id="SM00775"/>
    </source>
</evidence>
<evidence type="ECO:0000256" key="2">
    <source>
        <dbReference type="ARBA" id="ARBA00005476"/>
    </source>
</evidence>